<proteinExistence type="predicted"/>
<dbReference type="AlphaFoldDB" id="A0AAN8B6T0"/>
<comment type="caution">
    <text evidence="1">The sequence shown here is derived from an EMBL/GenBank/DDBJ whole genome shotgun (WGS) entry which is preliminary data.</text>
</comment>
<dbReference type="Proteomes" id="UP001335648">
    <property type="component" value="Unassembled WGS sequence"/>
</dbReference>
<accession>A0AAN8B6T0</accession>
<sequence length="117" mass="12263">MAVGVFAAAGWSRLGHWSTGGAGWGVCTCGVAAEECLWIHVREELRVARPPYPPLSRQMATGERGRRKDGVRRFCAVVTPEARGWTGHGVLPVGAVGGARSGCRGGGRAGLAFGGWF</sequence>
<name>A0AAN8B6T0_9TELE</name>
<organism evidence="1 2">
    <name type="scientific">Champsocephalus esox</name>
    <name type="common">pike icefish</name>
    <dbReference type="NCBI Taxonomy" id="159716"/>
    <lineage>
        <taxon>Eukaryota</taxon>
        <taxon>Metazoa</taxon>
        <taxon>Chordata</taxon>
        <taxon>Craniata</taxon>
        <taxon>Vertebrata</taxon>
        <taxon>Euteleostomi</taxon>
        <taxon>Actinopterygii</taxon>
        <taxon>Neopterygii</taxon>
        <taxon>Teleostei</taxon>
        <taxon>Neoteleostei</taxon>
        <taxon>Acanthomorphata</taxon>
        <taxon>Eupercaria</taxon>
        <taxon>Perciformes</taxon>
        <taxon>Notothenioidei</taxon>
        <taxon>Channichthyidae</taxon>
        <taxon>Champsocephalus</taxon>
    </lineage>
</organism>
<reference evidence="1 2" key="1">
    <citation type="journal article" date="2023" name="Mol. Biol. Evol.">
        <title>Genomics of Secondarily Temperate Adaptation in the Only Non-Antarctic Icefish.</title>
        <authorList>
            <person name="Rivera-Colon A.G."/>
            <person name="Rayamajhi N."/>
            <person name="Minhas B.F."/>
            <person name="Madrigal G."/>
            <person name="Bilyk K.T."/>
            <person name="Yoon V."/>
            <person name="Hune M."/>
            <person name="Gregory S."/>
            <person name="Cheng C.H.C."/>
            <person name="Catchen J.M."/>
        </authorList>
    </citation>
    <scope>NUCLEOTIDE SEQUENCE [LARGE SCALE GENOMIC DNA]</scope>
    <source>
        <strain evidence="1">JC2023a</strain>
    </source>
</reference>
<gene>
    <name evidence="1" type="ORF">CesoFtcFv8_022668</name>
</gene>
<protein>
    <submittedName>
        <fullName evidence="1">Uncharacterized protein</fullName>
    </submittedName>
</protein>
<evidence type="ECO:0000313" key="2">
    <source>
        <dbReference type="Proteomes" id="UP001335648"/>
    </source>
</evidence>
<dbReference type="EMBL" id="JAULUE010002064">
    <property type="protein sequence ID" value="KAK5879565.1"/>
    <property type="molecule type" value="Genomic_DNA"/>
</dbReference>
<keyword evidence="2" id="KW-1185">Reference proteome</keyword>
<evidence type="ECO:0000313" key="1">
    <source>
        <dbReference type="EMBL" id="KAK5879565.1"/>
    </source>
</evidence>